<dbReference type="EMBL" id="MJLZ01000012">
    <property type="protein sequence ID" value="RLM25295.1"/>
    <property type="molecule type" value="Genomic_DNA"/>
</dbReference>
<sequence>MPASMIPATSTPSRWADLVKQGGYLTPVQREAFERAINLVTECLHQILSQTSPQRSGQFEFDAFVDSLEQDFLHQINVQAANGLHSDVAQTAYWIARQMADQLIKVRQPANLSS</sequence>
<dbReference type="OrthoDB" id="7065008at2"/>
<keyword evidence="1" id="KW-0238">DNA-binding</keyword>
<proteinExistence type="predicted"/>
<keyword evidence="2" id="KW-1185">Reference proteome</keyword>
<name>A0A421DPZ5_9GAMM</name>
<organism evidence="1 2">
    <name type="scientific">Brenneria alni</name>
    <dbReference type="NCBI Taxonomy" id="71656"/>
    <lineage>
        <taxon>Bacteria</taxon>
        <taxon>Pseudomonadati</taxon>
        <taxon>Pseudomonadota</taxon>
        <taxon>Gammaproteobacteria</taxon>
        <taxon>Enterobacterales</taxon>
        <taxon>Pectobacteriaceae</taxon>
        <taxon>Brenneria</taxon>
    </lineage>
</organism>
<evidence type="ECO:0000313" key="1">
    <source>
        <dbReference type="EMBL" id="RLM25295.1"/>
    </source>
</evidence>
<accession>A0A421DPZ5</accession>
<dbReference type="GO" id="GO:0003677">
    <property type="term" value="F:DNA binding"/>
    <property type="evidence" value="ECO:0007669"/>
    <property type="project" value="UniProtKB-KW"/>
</dbReference>
<dbReference type="Proteomes" id="UP000285648">
    <property type="component" value="Unassembled WGS sequence"/>
</dbReference>
<gene>
    <name evidence="1" type="ORF">BIY29_07215</name>
</gene>
<comment type="caution">
    <text evidence="1">The sequence shown here is derived from an EMBL/GenBank/DDBJ whole genome shotgun (WGS) entry which is preliminary data.</text>
</comment>
<dbReference type="RefSeq" id="WP_121574509.1">
    <property type="nucleotide sequence ID" value="NZ_MJLZ01000012.1"/>
</dbReference>
<reference evidence="1 2" key="1">
    <citation type="submission" date="2016-09" db="EMBL/GenBank/DDBJ databases">
        <authorList>
            <person name="Doonan J."/>
            <person name="Pachebat J.A."/>
            <person name="Golyshin P.N."/>
            <person name="Denman S."/>
            <person name="Mcdonald J.E."/>
        </authorList>
    </citation>
    <scope>NUCLEOTIDE SEQUENCE [LARGE SCALE GENOMIC DNA]</scope>
    <source>
        <strain evidence="1 2">NCPPB 3934</strain>
    </source>
</reference>
<evidence type="ECO:0000313" key="2">
    <source>
        <dbReference type="Proteomes" id="UP000285648"/>
    </source>
</evidence>
<protein>
    <submittedName>
        <fullName evidence="1">DNA-binding protein</fullName>
    </submittedName>
</protein>
<dbReference type="AlphaFoldDB" id="A0A421DPZ5"/>